<accession>A0A7I4Z335</accession>
<dbReference type="AlphaFoldDB" id="A0A7I4Z335"/>
<dbReference type="WBParaSite" id="HCON_00185780-00001">
    <property type="protein sequence ID" value="HCON_00185780-00001"/>
    <property type="gene ID" value="HCON_00185780"/>
</dbReference>
<sequence>MSTHPPSEAAQTKEDEYDKKDVGAEEGKDVKEEFKSCINETLSTVCRVVSLKKKKNDSDEPNNTSK</sequence>
<keyword evidence="2" id="KW-1185">Reference proteome</keyword>
<evidence type="ECO:0000313" key="2">
    <source>
        <dbReference type="Proteomes" id="UP000025227"/>
    </source>
</evidence>
<feature type="region of interest" description="Disordered" evidence="1">
    <location>
        <begin position="1"/>
        <end position="30"/>
    </location>
</feature>
<feature type="compositionally biased region" description="Basic and acidic residues" evidence="1">
    <location>
        <begin position="11"/>
        <end position="30"/>
    </location>
</feature>
<name>A0A7I4Z335_HAECO</name>
<dbReference type="OrthoDB" id="5875316at2759"/>
<proteinExistence type="predicted"/>
<protein>
    <submittedName>
        <fullName evidence="3">Ovule protein</fullName>
    </submittedName>
</protein>
<organism evidence="2 3">
    <name type="scientific">Haemonchus contortus</name>
    <name type="common">Barber pole worm</name>
    <dbReference type="NCBI Taxonomy" id="6289"/>
    <lineage>
        <taxon>Eukaryota</taxon>
        <taxon>Metazoa</taxon>
        <taxon>Ecdysozoa</taxon>
        <taxon>Nematoda</taxon>
        <taxon>Chromadorea</taxon>
        <taxon>Rhabditida</taxon>
        <taxon>Rhabditina</taxon>
        <taxon>Rhabditomorpha</taxon>
        <taxon>Strongyloidea</taxon>
        <taxon>Trichostrongylidae</taxon>
        <taxon>Haemonchus</taxon>
    </lineage>
</organism>
<evidence type="ECO:0000313" key="3">
    <source>
        <dbReference type="WBParaSite" id="HCON_00185780-00001"/>
    </source>
</evidence>
<evidence type="ECO:0000256" key="1">
    <source>
        <dbReference type="SAM" id="MobiDB-lite"/>
    </source>
</evidence>
<reference evidence="3" key="1">
    <citation type="submission" date="2020-12" db="UniProtKB">
        <authorList>
            <consortium name="WormBaseParasite"/>
        </authorList>
    </citation>
    <scope>IDENTIFICATION</scope>
    <source>
        <strain evidence="3">MHco3</strain>
    </source>
</reference>
<dbReference type="Proteomes" id="UP000025227">
    <property type="component" value="Unplaced"/>
</dbReference>